<dbReference type="AlphaFoldDB" id="A0ABD3NYT0"/>
<evidence type="ECO:0000313" key="2">
    <source>
        <dbReference type="Proteomes" id="UP001530400"/>
    </source>
</evidence>
<keyword evidence="2" id="KW-1185">Reference proteome</keyword>
<dbReference type="Proteomes" id="UP001530400">
    <property type="component" value="Unassembled WGS sequence"/>
</dbReference>
<gene>
    <name evidence="1" type="ORF">ACHAWO_008210</name>
</gene>
<comment type="caution">
    <text evidence="1">The sequence shown here is derived from an EMBL/GenBank/DDBJ whole genome shotgun (WGS) entry which is preliminary data.</text>
</comment>
<protein>
    <submittedName>
        <fullName evidence="1">Uncharacterized protein</fullName>
    </submittedName>
</protein>
<proteinExistence type="predicted"/>
<organism evidence="1 2">
    <name type="scientific">Cyclotella atomus</name>
    <dbReference type="NCBI Taxonomy" id="382360"/>
    <lineage>
        <taxon>Eukaryota</taxon>
        <taxon>Sar</taxon>
        <taxon>Stramenopiles</taxon>
        <taxon>Ochrophyta</taxon>
        <taxon>Bacillariophyta</taxon>
        <taxon>Coscinodiscophyceae</taxon>
        <taxon>Thalassiosirophycidae</taxon>
        <taxon>Stephanodiscales</taxon>
        <taxon>Stephanodiscaceae</taxon>
        <taxon>Cyclotella</taxon>
    </lineage>
</organism>
<evidence type="ECO:0000313" key="1">
    <source>
        <dbReference type="EMBL" id="KAL3781045.1"/>
    </source>
</evidence>
<name>A0ABD3NYT0_9STRA</name>
<accession>A0ABD3NYT0</accession>
<sequence>MTKPSFLDAIGHRIEKLIDSIPILGVPTPIQPWDPLQDTKAAILSDPFDVLKTLLKWDFHFGRLLQENTLFLNNLTGGKKSRGDLSMEEEMPLIGEPILVTSDDASVERSVASFADLNTDEESHEECPSVVTECDVEENAVKDMNDVQVNFMADAQVTEDDVMLTDDENDYVLADEPESEDEDFVDLGAEA</sequence>
<dbReference type="EMBL" id="JALLPJ020000864">
    <property type="protein sequence ID" value="KAL3781045.1"/>
    <property type="molecule type" value="Genomic_DNA"/>
</dbReference>
<reference evidence="1 2" key="1">
    <citation type="submission" date="2024-10" db="EMBL/GenBank/DDBJ databases">
        <title>Updated reference genomes for cyclostephanoid diatoms.</title>
        <authorList>
            <person name="Roberts W.R."/>
            <person name="Alverson A.J."/>
        </authorList>
    </citation>
    <scope>NUCLEOTIDE SEQUENCE [LARGE SCALE GENOMIC DNA]</scope>
    <source>
        <strain evidence="1 2">AJA010-31</strain>
    </source>
</reference>